<evidence type="ECO:0000259" key="6">
    <source>
        <dbReference type="PROSITE" id="PS50977"/>
    </source>
</evidence>
<reference evidence="7 8" key="1">
    <citation type="submission" date="2016-10" db="EMBL/GenBank/DDBJ databases">
        <authorList>
            <person name="de Groot N.N."/>
        </authorList>
    </citation>
    <scope>NUCLEOTIDE SEQUENCE [LARGE SCALE GENOMIC DNA]</scope>
    <source>
        <strain evidence="7 8">CGMCC 4.1877</strain>
    </source>
</reference>
<protein>
    <submittedName>
        <fullName evidence="7">Transcriptional regulator, TetR family</fullName>
    </submittedName>
</protein>
<name>A0A1I5FIK0_PSUAM</name>
<keyword evidence="2 4" id="KW-0238">DNA-binding</keyword>
<evidence type="ECO:0000256" key="3">
    <source>
        <dbReference type="ARBA" id="ARBA00023163"/>
    </source>
</evidence>
<feature type="region of interest" description="Disordered" evidence="5">
    <location>
        <begin position="1"/>
        <end position="31"/>
    </location>
</feature>
<dbReference type="GO" id="GO:0000976">
    <property type="term" value="F:transcription cis-regulatory region binding"/>
    <property type="evidence" value="ECO:0007669"/>
    <property type="project" value="TreeGrafter"/>
</dbReference>
<dbReference type="InterPro" id="IPR036271">
    <property type="entry name" value="Tet_transcr_reg_TetR-rel_C_sf"/>
</dbReference>
<dbReference type="InterPro" id="IPR050109">
    <property type="entry name" value="HTH-type_TetR-like_transc_reg"/>
</dbReference>
<dbReference type="Pfam" id="PF17932">
    <property type="entry name" value="TetR_C_24"/>
    <property type="match status" value="1"/>
</dbReference>
<accession>A0A1I5FIK0</accession>
<keyword evidence="8" id="KW-1185">Reference proteome</keyword>
<feature type="domain" description="HTH tetR-type" evidence="6">
    <location>
        <begin position="29"/>
        <end position="89"/>
    </location>
</feature>
<evidence type="ECO:0000256" key="5">
    <source>
        <dbReference type="SAM" id="MobiDB-lite"/>
    </source>
</evidence>
<dbReference type="SUPFAM" id="SSF48498">
    <property type="entry name" value="Tetracyclin repressor-like, C-terminal domain"/>
    <property type="match status" value="1"/>
</dbReference>
<sequence>MTGPQARRTAGPERLSPVQERGGRRKRTVERRAEITTSAARIFADQGYAHVGMRDIAEAIGIRGASLYHHFPSKEEILYAICLTVTKEPVEENLPLLDAAGTPTERLTALVGAHVRHLLRRRTEYLVGLHERPSLTPEHRADIDGHLQYYNRRVKDVLAAGMRSGEFRTMNPSLASLGILDMLNGVSSWIRGEADSDADEVVDTYVALLFAGLRAD</sequence>
<evidence type="ECO:0000256" key="1">
    <source>
        <dbReference type="ARBA" id="ARBA00023015"/>
    </source>
</evidence>
<feature type="DNA-binding region" description="H-T-H motif" evidence="4">
    <location>
        <begin position="52"/>
        <end position="71"/>
    </location>
</feature>
<dbReference type="PROSITE" id="PS50977">
    <property type="entry name" value="HTH_TETR_2"/>
    <property type="match status" value="1"/>
</dbReference>
<dbReference type="InterPro" id="IPR009057">
    <property type="entry name" value="Homeodomain-like_sf"/>
</dbReference>
<organism evidence="7 8">
    <name type="scientific">Pseudonocardia ammonioxydans</name>
    <dbReference type="NCBI Taxonomy" id="260086"/>
    <lineage>
        <taxon>Bacteria</taxon>
        <taxon>Bacillati</taxon>
        <taxon>Actinomycetota</taxon>
        <taxon>Actinomycetes</taxon>
        <taxon>Pseudonocardiales</taxon>
        <taxon>Pseudonocardiaceae</taxon>
        <taxon>Pseudonocardia</taxon>
    </lineage>
</organism>
<dbReference type="InterPro" id="IPR001647">
    <property type="entry name" value="HTH_TetR"/>
</dbReference>
<dbReference type="PRINTS" id="PR00455">
    <property type="entry name" value="HTHTETR"/>
</dbReference>
<dbReference type="EMBL" id="FOUY01000038">
    <property type="protein sequence ID" value="SFO23570.1"/>
    <property type="molecule type" value="Genomic_DNA"/>
</dbReference>
<dbReference type="AlphaFoldDB" id="A0A1I5FIK0"/>
<proteinExistence type="predicted"/>
<dbReference type="PANTHER" id="PTHR30055">
    <property type="entry name" value="HTH-TYPE TRANSCRIPTIONAL REGULATOR RUTR"/>
    <property type="match status" value="1"/>
</dbReference>
<dbReference type="Gene3D" id="1.10.10.60">
    <property type="entry name" value="Homeodomain-like"/>
    <property type="match status" value="1"/>
</dbReference>
<dbReference type="InterPro" id="IPR041490">
    <property type="entry name" value="KstR2_TetR_C"/>
</dbReference>
<dbReference type="SUPFAM" id="SSF46689">
    <property type="entry name" value="Homeodomain-like"/>
    <property type="match status" value="1"/>
</dbReference>
<dbReference type="Pfam" id="PF00440">
    <property type="entry name" value="TetR_N"/>
    <property type="match status" value="1"/>
</dbReference>
<evidence type="ECO:0000256" key="2">
    <source>
        <dbReference type="ARBA" id="ARBA00023125"/>
    </source>
</evidence>
<dbReference type="PANTHER" id="PTHR30055:SF234">
    <property type="entry name" value="HTH-TYPE TRANSCRIPTIONAL REGULATOR BETI"/>
    <property type="match status" value="1"/>
</dbReference>
<keyword evidence="3" id="KW-0804">Transcription</keyword>
<dbReference type="Proteomes" id="UP000199614">
    <property type="component" value="Unassembled WGS sequence"/>
</dbReference>
<dbReference type="Gene3D" id="1.10.357.10">
    <property type="entry name" value="Tetracycline Repressor, domain 2"/>
    <property type="match status" value="1"/>
</dbReference>
<dbReference type="STRING" id="260086.SAMN05216207_103843"/>
<evidence type="ECO:0000313" key="8">
    <source>
        <dbReference type="Proteomes" id="UP000199614"/>
    </source>
</evidence>
<keyword evidence="1" id="KW-0805">Transcription regulation</keyword>
<evidence type="ECO:0000313" key="7">
    <source>
        <dbReference type="EMBL" id="SFO23570.1"/>
    </source>
</evidence>
<gene>
    <name evidence="7" type="ORF">SAMN05216207_103843</name>
</gene>
<evidence type="ECO:0000256" key="4">
    <source>
        <dbReference type="PROSITE-ProRule" id="PRU00335"/>
    </source>
</evidence>
<dbReference type="GO" id="GO:0003700">
    <property type="term" value="F:DNA-binding transcription factor activity"/>
    <property type="evidence" value="ECO:0007669"/>
    <property type="project" value="TreeGrafter"/>
</dbReference>